<dbReference type="OrthoDB" id="8117402at2759"/>
<proteinExistence type="predicted"/>
<comment type="caution">
    <text evidence="2">The sequence shown here is derived from an EMBL/GenBank/DDBJ whole genome shotgun (WGS) entry which is preliminary data.</text>
</comment>
<keyword evidence="1" id="KW-1133">Transmembrane helix</keyword>
<accession>A0A8S0Z1C7</accession>
<organism evidence="2 3">
    <name type="scientific">Arctia plantaginis</name>
    <name type="common">Wood tiger moth</name>
    <name type="synonym">Phalaena plantaginis</name>
    <dbReference type="NCBI Taxonomy" id="874455"/>
    <lineage>
        <taxon>Eukaryota</taxon>
        <taxon>Metazoa</taxon>
        <taxon>Ecdysozoa</taxon>
        <taxon>Arthropoda</taxon>
        <taxon>Hexapoda</taxon>
        <taxon>Insecta</taxon>
        <taxon>Pterygota</taxon>
        <taxon>Neoptera</taxon>
        <taxon>Endopterygota</taxon>
        <taxon>Lepidoptera</taxon>
        <taxon>Glossata</taxon>
        <taxon>Ditrysia</taxon>
        <taxon>Noctuoidea</taxon>
        <taxon>Erebidae</taxon>
        <taxon>Arctiinae</taxon>
        <taxon>Arctia</taxon>
    </lineage>
</organism>
<feature type="transmembrane region" description="Helical" evidence="1">
    <location>
        <begin position="20"/>
        <end position="38"/>
    </location>
</feature>
<dbReference type="EMBL" id="CADEBD010000226">
    <property type="protein sequence ID" value="CAB3225857.1"/>
    <property type="molecule type" value="Genomic_DNA"/>
</dbReference>
<protein>
    <recommendedName>
        <fullName evidence="4">Gustatory receptor</fullName>
    </recommendedName>
</protein>
<gene>
    <name evidence="2" type="ORF">APLA_LOCUS2453</name>
</gene>
<sequence>MYVTLVDSLNTITPPLKITIFTLLVIAVPRSAVGYFILNSGFKVFGLDALLLLRMICNLYSNFPSLICASILWDLIDEEVIIIRTRVYEKLIRCTNERMRSELQLILDVIDQRPLNFRLFRAMPLSVKISLSFFSFCVINTIAFVQVIFLYK</sequence>
<dbReference type="AlphaFoldDB" id="A0A8S0Z1C7"/>
<reference evidence="2 3" key="1">
    <citation type="submission" date="2020-04" db="EMBL/GenBank/DDBJ databases">
        <authorList>
            <person name="Wallbank WR R."/>
            <person name="Pardo Diaz C."/>
            <person name="Kozak K."/>
            <person name="Martin S."/>
            <person name="Jiggins C."/>
            <person name="Moest M."/>
            <person name="Warren A I."/>
            <person name="Byers J.R.P. K."/>
            <person name="Montejo-Kovacevich G."/>
            <person name="Yen C E."/>
        </authorList>
    </citation>
    <scope>NUCLEOTIDE SEQUENCE [LARGE SCALE GENOMIC DNA]</scope>
</reference>
<evidence type="ECO:0000313" key="2">
    <source>
        <dbReference type="EMBL" id="CAB3225857.1"/>
    </source>
</evidence>
<evidence type="ECO:0008006" key="4">
    <source>
        <dbReference type="Google" id="ProtNLM"/>
    </source>
</evidence>
<keyword evidence="1" id="KW-0812">Transmembrane</keyword>
<feature type="transmembrane region" description="Helical" evidence="1">
    <location>
        <begin position="50"/>
        <end position="73"/>
    </location>
</feature>
<dbReference type="Proteomes" id="UP000494256">
    <property type="component" value="Unassembled WGS sequence"/>
</dbReference>
<feature type="transmembrane region" description="Helical" evidence="1">
    <location>
        <begin position="129"/>
        <end position="151"/>
    </location>
</feature>
<name>A0A8S0Z1C7_ARCPL</name>
<evidence type="ECO:0000256" key="1">
    <source>
        <dbReference type="SAM" id="Phobius"/>
    </source>
</evidence>
<evidence type="ECO:0000313" key="3">
    <source>
        <dbReference type="Proteomes" id="UP000494256"/>
    </source>
</evidence>
<keyword evidence="1" id="KW-0472">Membrane</keyword>